<gene>
    <name evidence="12" type="ORF">K470DRAFT_270569</name>
</gene>
<dbReference type="FunFam" id="3.30.160.60:FF:002343">
    <property type="entry name" value="Zinc finger protein 33A"/>
    <property type="match status" value="1"/>
</dbReference>
<evidence type="ECO:0000256" key="2">
    <source>
        <dbReference type="ARBA" id="ARBA00022491"/>
    </source>
</evidence>
<evidence type="ECO:0000256" key="4">
    <source>
        <dbReference type="ARBA" id="ARBA00022737"/>
    </source>
</evidence>
<feature type="domain" description="C2H2-type" evidence="11">
    <location>
        <begin position="112"/>
        <end position="139"/>
    </location>
</feature>
<evidence type="ECO:0000256" key="3">
    <source>
        <dbReference type="ARBA" id="ARBA00022723"/>
    </source>
</evidence>
<keyword evidence="4" id="KW-0677">Repeat</keyword>
<evidence type="ECO:0000256" key="7">
    <source>
        <dbReference type="ARBA" id="ARBA00023242"/>
    </source>
</evidence>
<evidence type="ECO:0000256" key="9">
    <source>
        <dbReference type="PROSITE-ProRule" id="PRU00042"/>
    </source>
</evidence>
<evidence type="ECO:0000313" key="12">
    <source>
        <dbReference type="EMBL" id="KAF2860734.1"/>
    </source>
</evidence>
<keyword evidence="5 9" id="KW-0863">Zinc-finger</keyword>
<accession>A0A6A7BZV2</accession>
<proteinExistence type="inferred from homology"/>
<comment type="similarity">
    <text evidence="8">Belongs to the pacC/RIM101 family.</text>
</comment>
<keyword evidence="6" id="KW-0862">Zinc</keyword>
<dbReference type="PANTHER" id="PTHR47257">
    <property type="entry name" value="PH-RESPONSE TRANSCRIPTION FACTOR PACC/RIM101"/>
    <property type="match status" value="1"/>
</dbReference>
<dbReference type="InterPro" id="IPR050806">
    <property type="entry name" value="pacC/RIM101"/>
</dbReference>
<dbReference type="PROSITE" id="PS00028">
    <property type="entry name" value="ZINC_FINGER_C2H2_1"/>
    <property type="match status" value="1"/>
</dbReference>
<evidence type="ECO:0000256" key="6">
    <source>
        <dbReference type="ARBA" id="ARBA00022833"/>
    </source>
</evidence>
<dbReference type="GO" id="GO:0005634">
    <property type="term" value="C:nucleus"/>
    <property type="evidence" value="ECO:0007669"/>
    <property type="project" value="UniProtKB-SubCell"/>
</dbReference>
<keyword evidence="2" id="KW-0678">Repressor</keyword>
<dbReference type="OrthoDB" id="6155966at2759"/>
<dbReference type="PROSITE" id="PS50157">
    <property type="entry name" value="ZINC_FINGER_C2H2_2"/>
    <property type="match status" value="2"/>
</dbReference>
<evidence type="ECO:0000256" key="1">
    <source>
        <dbReference type="ARBA" id="ARBA00004123"/>
    </source>
</evidence>
<keyword evidence="3" id="KW-0479">Metal-binding</keyword>
<dbReference type="SUPFAM" id="SSF57667">
    <property type="entry name" value="beta-beta-alpha zinc fingers"/>
    <property type="match status" value="1"/>
</dbReference>
<keyword evidence="7" id="KW-0539">Nucleus</keyword>
<evidence type="ECO:0000256" key="5">
    <source>
        <dbReference type="ARBA" id="ARBA00022771"/>
    </source>
</evidence>
<dbReference type="SMART" id="SM00355">
    <property type="entry name" value="ZnF_C2H2"/>
    <property type="match status" value="3"/>
</dbReference>
<organism evidence="12 13">
    <name type="scientific">Piedraia hortae CBS 480.64</name>
    <dbReference type="NCBI Taxonomy" id="1314780"/>
    <lineage>
        <taxon>Eukaryota</taxon>
        <taxon>Fungi</taxon>
        <taxon>Dikarya</taxon>
        <taxon>Ascomycota</taxon>
        <taxon>Pezizomycotina</taxon>
        <taxon>Dothideomycetes</taxon>
        <taxon>Dothideomycetidae</taxon>
        <taxon>Capnodiales</taxon>
        <taxon>Piedraiaceae</taxon>
        <taxon>Piedraia</taxon>
    </lineage>
</organism>
<dbReference type="AlphaFoldDB" id="A0A6A7BZV2"/>
<dbReference type="GO" id="GO:0008270">
    <property type="term" value="F:zinc ion binding"/>
    <property type="evidence" value="ECO:0007669"/>
    <property type="project" value="UniProtKB-KW"/>
</dbReference>
<dbReference type="Pfam" id="PF00096">
    <property type="entry name" value="zf-C2H2"/>
    <property type="match status" value="1"/>
</dbReference>
<sequence length="346" mass="38241">MSGTLQTLSEAVDAAAAQQEQQAQQAQQVQAHHAQLSLAINVGDNLVCLWNACGVRRDSPKSLYDHVCLDHIGRKSTNNLSLNCHWGNCDVTTVKRDHITSHIRVHIPLKPYKCDQCTKTFKRPQDLKKHTRTHTEDHHSVANRGSSVHPGRKSFGGWIAVDPALTWDADAQAAQAQAQAQAQAIYYAQPPHTAIDTYPAYTASMSAPTDGYPAAPFHPPQYATYDSQGYAAYDQMERGSEYPSHEQLVSHNYSGHEETNGYAGPEQMEPATEYPGHEQLVEHNSYHRQEHDAYSAQEQSSSYTGQEHNDYAAQEQANSYPEQEHSGYSGPEQSSGYPAHDLAAGC</sequence>
<dbReference type="GO" id="GO:0045944">
    <property type="term" value="P:positive regulation of transcription by RNA polymerase II"/>
    <property type="evidence" value="ECO:0007669"/>
    <property type="project" value="TreeGrafter"/>
</dbReference>
<evidence type="ECO:0000259" key="11">
    <source>
        <dbReference type="PROSITE" id="PS50157"/>
    </source>
</evidence>
<evidence type="ECO:0000256" key="8">
    <source>
        <dbReference type="ARBA" id="ARBA00038089"/>
    </source>
</evidence>
<reference evidence="12" key="1">
    <citation type="journal article" date="2020" name="Stud. Mycol.">
        <title>101 Dothideomycetes genomes: a test case for predicting lifestyles and emergence of pathogens.</title>
        <authorList>
            <person name="Haridas S."/>
            <person name="Albert R."/>
            <person name="Binder M."/>
            <person name="Bloem J."/>
            <person name="Labutti K."/>
            <person name="Salamov A."/>
            <person name="Andreopoulos B."/>
            <person name="Baker S."/>
            <person name="Barry K."/>
            <person name="Bills G."/>
            <person name="Bluhm B."/>
            <person name="Cannon C."/>
            <person name="Castanera R."/>
            <person name="Culley D."/>
            <person name="Daum C."/>
            <person name="Ezra D."/>
            <person name="Gonzalez J."/>
            <person name="Henrissat B."/>
            <person name="Kuo A."/>
            <person name="Liang C."/>
            <person name="Lipzen A."/>
            <person name="Lutzoni F."/>
            <person name="Magnuson J."/>
            <person name="Mondo S."/>
            <person name="Nolan M."/>
            <person name="Ohm R."/>
            <person name="Pangilinan J."/>
            <person name="Park H.-J."/>
            <person name="Ramirez L."/>
            <person name="Alfaro M."/>
            <person name="Sun H."/>
            <person name="Tritt A."/>
            <person name="Yoshinaga Y."/>
            <person name="Zwiers L.-H."/>
            <person name="Turgeon B."/>
            <person name="Goodwin S."/>
            <person name="Spatafora J."/>
            <person name="Crous P."/>
            <person name="Grigoriev I."/>
        </authorList>
    </citation>
    <scope>NUCLEOTIDE SEQUENCE</scope>
    <source>
        <strain evidence="12">CBS 480.64</strain>
    </source>
</reference>
<feature type="compositionally biased region" description="Basic and acidic residues" evidence="10">
    <location>
        <begin position="126"/>
        <end position="140"/>
    </location>
</feature>
<dbReference type="InterPro" id="IPR036236">
    <property type="entry name" value="Znf_C2H2_sf"/>
</dbReference>
<protein>
    <recommendedName>
        <fullName evidence="11">C2H2-type domain-containing protein</fullName>
    </recommendedName>
</protein>
<feature type="compositionally biased region" description="Polar residues" evidence="10">
    <location>
        <begin position="296"/>
        <end position="306"/>
    </location>
</feature>
<dbReference type="PANTHER" id="PTHR47257:SF1">
    <property type="entry name" value="PH-RESPONSE TRANSCRIPTION FACTOR PACC_RIM101"/>
    <property type="match status" value="1"/>
</dbReference>
<dbReference type="InterPro" id="IPR013087">
    <property type="entry name" value="Znf_C2H2_type"/>
</dbReference>
<dbReference type="Gene3D" id="3.30.160.60">
    <property type="entry name" value="Classic Zinc Finger"/>
    <property type="match status" value="2"/>
</dbReference>
<dbReference type="Proteomes" id="UP000799421">
    <property type="component" value="Unassembled WGS sequence"/>
</dbReference>
<keyword evidence="13" id="KW-1185">Reference proteome</keyword>
<feature type="domain" description="C2H2-type" evidence="11">
    <location>
        <begin position="82"/>
        <end position="111"/>
    </location>
</feature>
<name>A0A6A7BZV2_9PEZI</name>
<feature type="region of interest" description="Disordered" evidence="10">
    <location>
        <begin position="126"/>
        <end position="150"/>
    </location>
</feature>
<dbReference type="EMBL" id="MU005979">
    <property type="protein sequence ID" value="KAF2860734.1"/>
    <property type="molecule type" value="Genomic_DNA"/>
</dbReference>
<feature type="region of interest" description="Disordered" evidence="10">
    <location>
        <begin position="285"/>
        <end position="346"/>
    </location>
</feature>
<comment type="subcellular location">
    <subcellularLocation>
        <location evidence="1">Nucleus</location>
    </subcellularLocation>
</comment>
<evidence type="ECO:0000256" key="10">
    <source>
        <dbReference type="SAM" id="MobiDB-lite"/>
    </source>
</evidence>
<evidence type="ECO:0000313" key="13">
    <source>
        <dbReference type="Proteomes" id="UP000799421"/>
    </source>
</evidence>